<proteinExistence type="predicted"/>
<gene>
    <name evidence="1" type="ORF">Hs30E_15010</name>
</gene>
<evidence type="ECO:0000313" key="2">
    <source>
        <dbReference type="Proteomes" id="UP000480303"/>
    </source>
</evidence>
<organism evidence="1 2">
    <name type="scientific">Pseudolactococcus hodotermopsidis</name>
    <dbReference type="NCBI Taxonomy" id="2709157"/>
    <lineage>
        <taxon>Bacteria</taxon>
        <taxon>Bacillati</taxon>
        <taxon>Bacillota</taxon>
        <taxon>Bacilli</taxon>
        <taxon>Lactobacillales</taxon>
        <taxon>Streptococcaceae</taxon>
        <taxon>Pseudolactococcus</taxon>
    </lineage>
</organism>
<evidence type="ECO:0000313" key="1">
    <source>
        <dbReference type="EMBL" id="GFH42950.1"/>
    </source>
</evidence>
<name>A0A6A0BC22_9LACT</name>
<dbReference type="Proteomes" id="UP000480303">
    <property type="component" value="Unassembled WGS sequence"/>
</dbReference>
<dbReference type="AlphaFoldDB" id="A0A6A0BC22"/>
<keyword evidence="2" id="KW-1185">Reference proteome</keyword>
<dbReference type="EMBL" id="BLLI01000048">
    <property type="protein sequence ID" value="GFH42950.1"/>
    <property type="molecule type" value="Genomic_DNA"/>
</dbReference>
<protein>
    <submittedName>
        <fullName evidence="1">Uncharacterized protein</fullName>
    </submittedName>
</protein>
<accession>A0A6A0BC22</accession>
<dbReference type="RefSeq" id="WP_172209385.1">
    <property type="nucleotide sequence ID" value="NZ_BLLI01000048.1"/>
</dbReference>
<reference evidence="1 2" key="1">
    <citation type="submission" date="2020-02" db="EMBL/GenBank/DDBJ databases">
        <title>Draft genome sequence of Lactococcus sp. Hs30E4-3.</title>
        <authorList>
            <person name="Noda S."/>
            <person name="Yuki M."/>
            <person name="Ohkuma M."/>
        </authorList>
    </citation>
    <scope>NUCLEOTIDE SEQUENCE [LARGE SCALE GENOMIC DNA]</scope>
    <source>
        <strain evidence="1 2">Hs30E4-3</strain>
    </source>
</reference>
<comment type="caution">
    <text evidence="1">The sequence shown here is derived from an EMBL/GenBank/DDBJ whole genome shotgun (WGS) entry which is preliminary data.</text>
</comment>
<sequence>MTVRTSNAIENFGLIGFFGTKVRRLAEKNLVADEVTEISAVINLAALPYEALGISSYNVPLRTRVDIVDMTINKI</sequence>